<sequence length="353" mass="39554">MDAEVGAWDALAQRASEPNPFYESWYLLPSLHHLGSAECVEMLRFERHGRLAGLLPIVRSRRYYRWPVPNLAGWLHANAFLGTPLIERGAERPFWRALLEWADGSARTEMFLHLRAVSLDGPVHRGLTAALGDRTSAIVHREERALLRSPLSPDAYLEASLSGKKRKEIRRQWNRLAECGEIAVERLRGSDRLEDWTGEFLALEAAGWKGSAGSALASQNATRAIFREALSGAAARGRLERLALRLDGKPIAMLATFLTLPGAFSFKTAFDEDFARFSPGVLLQREYLDMLTRPEIAWTDSCAAEDHPMIDHIWRERRALGRISIAIGGPVRRALFRRFLSAELARNPAGHSA</sequence>
<dbReference type="Pfam" id="PF13480">
    <property type="entry name" value="Acetyltransf_6"/>
    <property type="match status" value="1"/>
</dbReference>
<feature type="domain" description="BioF2-like acetyltransferase" evidence="1">
    <location>
        <begin position="164"/>
        <end position="301"/>
    </location>
</feature>
<dbReference type="EMBL" id="JBHLTM010000061">
    <property type="protein sequence ID" value="MFC0686091.1"/>
    <property type="molecule type" value="Genomic_DNA"/>
</dbReference>
<dbReference type="InterPro" id="IPR038740">
    <property type="entry name" value="BioF2-like_GNAT_dom"/>
</dbReference>
<dbReference type="InterPro" id="IPR016181">
    <property type="entry name" value="Acyl_CoA_acyltransferase"/>
</dbReference>
<evidence type="ECO:0000313" key="3">
    <source>
        <dbReference type="Proteomes" id="UP001589858"/>
    </source>
</evidence>
<dbReference type="Proteomes" id="UP001589858">
    <property type="component" value="Unassembled WGS sequence"/>
</dbReference>
<organism evidence="2 3">
    <name type="scientific">Novosphingobium clariflavum</name>
    <dbReference type="NCBI Taxonomy" id="2029884"/>
    <lineage>
        <taxon>Bacteria</taxon>
        <taxon>Pseudomonadati</taxon>
        <taxon>Pseudomonadota</taxon>
        <taxon>Alphaproteobacteria</taxon>
        <taxon>Sphingomonadales</taxon>
        <taxon>Sphingomonadaceae</taxon>
        <taxon>Novosphingobium</taxon>
    </lineage>
</organism>
<evidence type="ECO:0000313" key="2">
    <source>
        <dbReference type="EMBL" id="MFC0686091.1"/>
    </source>
</evidence>
<gene>
    <name evidence="2" type="ORF">ACFFF8_15970</name>
</gene>
<evidence type="ECO:0000259" key="1">
    <source>
        <dbReference type="Pfam" id="PF13480"/>
    </source>
</evidence>
<proteinExistence type="predicted"/>
<name>A0ABV6SA14_9SPHN</name>
<comment type="caution">
    <text evidence="2">The sequence shown here is derived from an EMBL/GenBank/DDBJ whole genome shotgun (WGS) entry which is preliminary data.</text>
</comment>
<reference evidence="2 3" key="1">
    <citation type="submission" date="2024-09" db="EMBL/GenBank/DDBJ databases">
        <authorList>
            <person name="Sun Q."/>
            <person name="Mori K."/>
        </authorList>
    </citation>
    <scope>NUCLEOTIDE SEQUENCE [LARGE SCALE GENOMIC DNA]</scope>
    <source>
        <strain evidence="2 3">CICC 11035S</strain>
    </source>
</reference>
<protein>
    <submittedName>
        <fullName evidence="2">GNAT family N-acetyltransferase</fullName>
    </submittedName>
</protein>
<dbReference type="RefSeq" id="WP_267218807.1">
    <property type="nucleotide sequence ID" value="NZ_JAPCWC010000002.1"/>
</dbReference>
<dbReference type="SUPFAM" id="SSF55729">
    <property type="entry name" value="Acyl-CoA N-acyltransferases (Nat)"/>
    <property type="match status" value="1"/>
</dbReference>
<accession>A0ABV6SA14</accession>
<keyword evidence="3" id="KW-1185">Reference proteome</keyword>